<comment type="caution">
    <text evidence="2">The sequence shown here is derived from an EMBL/GenBank/DDBJ whole genome shotgun (WGS) entry which is preliminary data.</text>
</comment>
<gene>
    <name evidence="2" type="ORF">QQZ08_010956</name>
</gene>
<dbReference type="CDD" id="cd12148">
    <property type="entry name" value="fungal_TF_MHR"/>
    <property type="match status" value="1"/>
</dbReference>
<reference evidence="2 3" key="1">
    <citation type="journal article" date="2025" name="Microbiol. Resour. Announc.">
        <title>Draft genome sequences for Neonectria magnoliae and Neonectria punicea, canker pathogens of Liriodendron tulipifera and Acer saccharum in West Virginia.</title>
        <authorList>
            <person name="Petronek H.M."/>
            <person name="Kasson M.T."/>
            <person name="Metheny A.M."/>
            <person name="Stauder C.M."/>
            <person name="Lovett B."/>
            <person name="Lynch S.C."/>
            <person name="Garnas J.R."/>
            <person name="Kasson L.R."/>
            <person name="Stajich J.E."/>
        </authorList>
    </citation>
    <scope>NUCLEOTIDE SEQUENCE [LARGE SCALE GENOMIC DNA]</scope>
    <source>
        <strain evidence="2 3">NRRL 64651</strain>
    </source>
</reference>
<keyword evidence="3" id="KW-1185">Reference proteome</keyword>
<protein>
    <submittedName>
        <fullName evidence="2">Uncharacterized protein</fullName>
    </submittedName>
</protein>
<name>A0ABR1HDQ8_9HYPO</name>
<sequence>MPIPGLEDVEGPTSEASVDPSHQYLPAELETLFKIWLCHVRVTRVLGNILSTNYTAKDTKRSRKDLGQSEDKIQACFCILPENVSRSRVVSSHIYQFKLFFQTNIIVLYRPFIFDTPHELPENQQGSWRSFASQKALIAASKAIGAVNFMMR</sequence>
<dbReference type="EMBL" id="JAZAVK010000154">
    <property type="protein sequence ID" value="KAK7419189.1"/>
    <property type="molecule type" value="Genomic_DNA"/>
</dbReference>
<evidence type="ECO:0000313" key="2">
    <source>
        <dbReference type="EMBL" id="KAK7419189.1"/>
    </source>
</evidence>
<accession>A0ABR1HDQ8</accession>
<feature type="region of interest" description="Disordered" evidence="1">
    <location>
        <begin position="1"/>
        <end position="20"/>
    </location>
</feature>
<evidence type="ECO:0000313" key="3">
    <source>
        <dbReference type="Proteomes" id="UP001498421"/>
    </source>
</evidence>
<dbReference type="Proteomes" id="UP001498421">
    <property type="component" value="Unassembled WGS sequence"/>
</dbReference>
<organism evidence="2 3">
    <name type="scientific">Neonectria magnoliae</name>
    <dbReference type="NCBI Taxonomy" id="2732573"/>
    <lineage>
        <taxon>Eukaryota</taxon>
        <taxon>Fungi</taxon>
        <taxon>Dikarya</taxon>
        <taxon>Ascomycota</taxon>
        <taxon>Pezizomycotina</taxon>
        <taxon>Sordariomycetes</taxon>
        <taxon>Hypocreomycetidae</taxon>
        <taxon>Hypocreales</taxon>
        <taxon>Nectriaceae</taxon>
        <taxon>Neonectria</taxon>
    </lineage>
</organism>
<proteinExistence type="predicted"/>
<evidence type="ECO:0000256" key="1">
    <source>
        <dbReference type="SAM" id="MobiDB-lite"/>
    </source>
</evidence>